<dbReference type="Proteomes" id="UP000247555">
    <property type="component" value="Unassembled WGS sequence"/>
</dbReference>
<comment type="caution">
    <text evidence="2">The sequence shown here is derived from an EMBL/GenBank/DDBJ whole genome shotgun (WGS) entry which is preliminary data.</text>
</comment>
<evidence type="ECO:0000313" key="3">
    <source>
        <dbReference type="Proteomes" id="UP000247555"/>
    </source>
</evidence>
<dbReference type="RefSeq" id="WP_110391752.1">
    <property type="nucleotide sequence ID" value="NZ_CALCOA010000125.1"/>
</dbReference>
<name>A0A318KL75_9NEIS</name>
<keyword evidence="1" id="KW-0472">Membrane</keyword>
<dbReference type="AlphaFoldDB" id="A0A318KL75"/>
<feature type="transmembrane region" description="Helical" evidence="1">
    <location>
        <begin position="12"/>
        <end position="35"/>
    </location>
</feature>
<keyword evidence="3" id="KW-1185">Reference proteome</keyword>
<evidence type="ECO:0000256" key="1">
    <source>
        <dbReference type="SAM" id="Phobius"/>
    </source>
</evidence>
<proteinExistence type="predicted"/>
<keyword evidence="1" id="KW-0812">Transmembrane</keyword>
<evidence type="ECO:0000313" key="2">
    <source>
        <dbReference type="EMBL" id="PXX76015.1"/>
    </source>
</evidence>
<organism evidence="2 3">
    <name type="scientific">Rivihabitans pingtungensis</name>
    <dbReference type="NCBI Taxonomy" id="1054498"/>
    <lineage>
        <taxon>Bacteria</taxon>
        <taxon>Pseudomonadati</taxon>
        <taxon>Pseudomonadota</taxon>
        <taxon>Betaproteobacteria</taxon>
        <taxon>Neisseriales</taxon>
        <taxon>Aquaspirillaceae</taxon>
        <taxon>Rivihabitans</taxon>
    </lineage>
</organism>
<gene>
    <name evidence="2" type="ORF">DFR34_12348</name>
</gene>
<keyword evidence="1" id="KW-1133">Transmembrane helix</keyword>
<sequence length="40" mass="4308">MALMKELLSSDVGILSLITIVVTCVVVGTAITFFIKKSHE</sequence>
<accession>A0A318KL75</accession>
<dbReference type="EMBL" id="QJKI01000023">
    <property type="protein sequence ID" value="PXX76015.1"/>
    <property type="molecule type" value="Genomic_DNA"/>
</dbReference>
<protein>
    <submittedName>
        <fullName evidence="2">Uncharacterized protein DUF3149</fullName>
    </submittedName>
</protein>
<dbReference type="InterPro" id="IPR021494">
    <property type="entry name" value="DUF3149"/>
</dbReference>
<reference evidence="2 3" key="1">
    <citation type="submission" date="2018-05" db="EMBL/GenBank/DDBJ databases">
        <title>Genomic Encyclopedia of Type Strains, Phase IV (KMG-IV): sequencing the most valuable type-strain genomes for metagenomic binning, comparative biology and taxonomic classification.</title>
        <authorList>
            <person name="Goeker M."/>
        </authorList>
    </citation>
    <scope>NUCLEOTIDE SEQUENCE [LARGE SCALE GENOMIC DNA]</scope>
    <source>
        <strain evidence="2 3">DSM 29661</strain>
    </source>
</reference>
<dbReference type="Pfam" id="PF11346">
    <property type="entry name" value="DUF3149"/>
    <property type="match status" value="1"/>
</dbReference>